<dbReference type="SUPFAM" id="SSF52540">
    <property type="entry name" value="P-loop containing nucleoside triphosphate hydrolases"/>
    <property type="match status" value="1"/>
</dbReference>
<dbReference type="Gene3D" id="3.40.50.300">
    <property type="entry name" value="P-loop containing nucleotide triphosphate hydrolases"/>
    <property type="match status" value="1"/>
</dbReference>
<evidence type="ECO:0000313" key="1">
    <source>
        <dbReference type="EMBL" id="MBB5057433.1"/>
    </source>
</evidence>
<organism evidence="1 2">
    <name type="scientific">Granulicella aggregans</name>
    <dbReference type="NCBI Taxonomy" id="474949"/>
    <lineage>
        <taxon>Bacteria</taxon>
        <taxon>Pseudomonadati</taxon>
        <taxon>Acidobacteriota</taxon>
        <taxon>Terriglobia</taxon>
        <taxon>Terriglobales</taxon>
        <taxon>Acidobacteriaceae</taxon>
        <taxon>Granulicella</taxon>
    </lineage>
</organism>
<dbReference type="AlphaFoldDB" id="A0A7W7ZCW6"/>
<reference evidence="1 2" key="1">
    <citation type="submission" date="2020-08" db="EMBL/GenBank/DDBJ databases">
        <title>Genomic Encyclopedia of Type Strains, Phase IV (KMG-V): Genome sequencing to study the core and pangenomes of soil and plant-associated prokaryotes.</title>
        <authorList>
            <person name="Whitman W."/>
        </authorList>
    </citation>
    <scope>NUCLEOTIDE SEQUENCE [LARGE SCALE GENOMIC DNA]</scope>
    <source>
        <strain evidence="1 2">M8UP14</strain>
    </source>
</reference>
<proteinExistence type="predicted"/>
<comment type="caution">
    <text evidence="1">The sequence shown here is derived from an EMBL/GenBank/DDBJ whole genome shotgun (WGS) entry which is preliminary data.</text>
</comment>
<protein>
    <submittedName>
        <fullName evidence="1">Uncharacterized protein</fullName>
    </submittedName>
</protein>
<dbReference type="RefSeq" id="WP_184216363.1">
    <property type="nucleotide sequence ID" value="NZ_JACHIP010000003.1"/>
</dbReference>
<gene>
    <name evidence="1" type="ORF">HDF16_002139</name>
</gene>
<dbReference type="InterPro" id="IPR027417">
    <property type="entry name" value="P-loop_NTPase"/>
</dbReference>
<accession>A0A7W7ZCW6</accession>
<sequence length="136" mass="14610">MTQQSITVDGSRNIVIQIAGDHNLVSAVAPPRLALTPWCRRLRPIKLDIDILDPACEAVPLVGRAADQKFLREWLDGDGIAVTVVTGRGGSGKTRLALDLLQHVYEGWDAGCSIMTKPADLSRSRTCPPGGGRGLR</sequence>
<dbReference type="Proteomes" id="UP000540989">
    <property type="component" value="Unassembled WGS sequence"/>
</dbReference>
<keyword evidence="2" id="KW-1185">Reference proteome</keyword>
<evidence type="ECO:0000313" key="2">
    <source>
        <dbReference type="Proteomes" id="UP000540989"/>
    </source>
</evidence>
<dbReference type="EMBL" id="JACHIP010000003">
    <property type="protein sequence ID" value="MBB5057433.1"/>
    <property type="molecule type" value="Genomic_DNA"/>
</dbReference>
<name>A0A7W7ZCW6_9BACT</name>